<evidence type="ECO:0000256" key="7">
    <source>
        <dbReference type="ARBA" id="ARBA00023098"/>
    </source>
</evidence>
<dbReference type="SUPFAM" id="SSF56796">
    <property type="entry name" value="Dehydroquinate synthase-like"/>
    <property type="match status" value="1"/>
</dbReference>
<dbReference type="PANTHER" id="PTHR43616">
    <property type="entry name" value="GLYCEROL DEHYDROGENASE"/>
    <property type="match status" value="1"/>
</dbReference>
<evidence type="ECO:0000256" key="6">
    <source>
        <dbReference type="ARBA" id="ARBA00023027"/>
    </source>
</evidence>
<evidence type="ECO:0000313" key="11">
    <source>
        <dbReference type="Proteomes" id="UP000319671"/>
    </source>
</evidence>
<accession>A0A561D633</accession>
<keyword evidence="9" id="KW-1208">Phospholipid metabolism</keyword>
<keyword evidence="3" id="KW-0479">Metal-binding</keyword>
<reference evidence="10 11" key="1">
    <citation type="submission" date="2019-06" db="EMBL/GenBank/DDBJ databases">
        <title>Sorghum-associated microbial communities from plants grown in Nebraska, USA.</title>
        <authorList>
            <person name="Schachtman D."/>
        </authorList>
    </citation>
    <scope>NUCLEOTIDE SEQUENCE [LARGE SCALE GENOMIC DNA]</scope>
    <source>
        <strain evidence="10 11">2482</strain>
    </source>
</reference>
<protein>
    <submittedName>
        <fullName evidence="10">Glycerol-1-phosphate dehydrogenase [NAD(P)+]</fullName>
    </submittedName>
</protein>
<keyword evidence="4" id="KW-0521">NADP</keyword>
<keyword evidence="11" id="KW-1185">Reference proteome</keyword>
<sequence>MEKIITEIMSLANSCDCGNHHNQIPIETILVGNNVLEEAAAYLEKKVFKKAVIIADEQTFRAAGEELTKHLSTKKVGYSTCLLQPDENNNVVADEKSLVHAMLETSQDTEVILAVGSGMIHDIARFASTKMKIPFISIPTAPSVDGFTSMGAPIIVRGMKKTFQMMGPIAVFADLGILRNAPKKMIAAGFGDMLAKYTSLADWKFGHLTYGEPYCPLVANITREALQLCVEKADKIAAADEEGIRILIEALIQSGLAMLLFGQSHPASGGEHHLSHYWEMEFLRQNRSQVLHGAKVGVSVALLADVYEREFIPAISVLRKLDDTIKTVEDYCIVRNIKENIEEIKAVYGAIPKASQLRELIEKVGGETLPSQLGIDGKLVMGSLTEAHHLRERFTALKFLNEVIKVNHHEEVR</sequence>
<evidence type="ECO:0000256" key="5">
    <source>
        <dbReference type="ARBA" id="ARBA00023002"/>
    </source>
</evidence>
<evidence type="ECO:0000256" key="8">
    <source>
        <dbReference type="ARBA" id="ARBA00023209"/>
    </source>
</evidence>
<evidence type="ECO:0000256" key="2">
    <source>
        <dbReference type="ARBA" id="ARBA00022516"/>
    </source>
</evidence>
<dbReference type="Gene3D" id="1.20.1090.10">
    <property type="entry name" value="Dehydroquinate synthase-like - alpha domain"/>
    <property type="match status" value="1"/>
</dbReference>
<keyword evidence="7" id="KW-0443">Lipid metabolism</keyword>
<evidence type="ECO:0000256" key="4">
    <source>
        <dbReference type="ARBA" id="ARBA00022857"/>
    </source>
</evidence>
<evidence type="ECO:0000256" key="1">
    <source>
        <dbReference type="ARBA" id="ARBA00022490"/>
    </source>
</evidence>
<dbReference type="GO" id="GO:0046872">
    <property type="term" value="F:metal ion binding"/>
    <property type="evidence" value="ECO:0007669"/>
    <property type="project" value="UniProtKB-KW"/>
</dbReference>
<dbReference type="PANTHER" id="PTHR43616:SF5">
    <property type="entry name" value="GLYCEROL DEHYDROGENASE 1"/>
    <property type="match status" value="1"/>
</dbReference>
<dbReference type="AlphaFoldDB" id="A0A561D633"/>
<keyword evidence="5" id="KW-0560">Oxidoreductase</keyword>
<keyword evidence="2" id="KW-0444">Lipid biosynthesis</keyword>
<dbReference type="RefSeq" id="WP_144566255.1">
    <property type="nucleotide sequence ID" value="NZ_VIVN01000008.1"/>
</dbReference>
<dbReference type="GO" id="GO:0008654">
    <property type="term" value="P:phospholipid biosynthetic process"/>
    <property type="evidence" value="ECO:0007669"/>
    <property type="project" value="UniProtKB-KW"/>
</dbReference>
<evidence type="ECO:0000313" key="10">
    <source>
        <dbReference type="EMBL" id="TWD98802.1"/>
    </source>
</evidence>
<evidence type="ECO:0000256" key="3">
    <source>
        <dbReference type="ARBA" id="ARBA00022723"/>
    </source>
</evidence>
<dbReference type="Pfam" id="PF13685">
    <property type="entry name" value="Fe-ADH_2"/>
    <property type="match status" value="1"/>
</dbReference>
<dbReference type="Gene3D" id="3.40.50.1970">
    <property type="match status" value="1"/>
</dbReference>
<dbReference type="Proteomes" id="UP000319671">
    <property type="component" value="Unassembled WGS sequence"/>
</dbReference>
<dbReference type="InterPro" id="IPR016205">
    <property type="entry name" value="Glycerol_DH"/>
</dbReference>
<dbReference type="GO" id="GO:0016614">
    <property type="term" value="F:oxidoreductase activity, acting on CH-OH group of donors"/>
    <property type="evidence" value="ECO:0007669"/>
    <property type="project" value="InterPro"/>
</dbReference>
<organism evidence="10 11">
    <name type="scientific">Neobacillus bataviensis</name>
    <dbReference type="NCBI Taxonomy" id="220685"/>
    <lineage>
        <taxon>Bacteria</taxon>
        <taxon>Bacillati</taxon>
        <taxon>Bacillota</taxon>
        <taxon>Bacilli</taxon>
        <taxon>Bacillales</taxon>
        <taxon>Bacillaceae</taxon>
        <taxon>Neobacillus</taxon>
    </lineage>
</organism>
<dbReference type="InterPro" id="IPR032837">
    <property type="entry name" value="G1PDH"/>
</dbReference>
<comment type="caution">
    <text evidence="10">The sequence shown here is derived from an EMBL/GenBank/DDBJ whole genome shotgun (WGS) entry which is preliminary data.</text>
</comment>
<gene>
    <name evidence="10" type="ORF">FB550_10856</name>
</gene>
<keyword evidence="6" id="KW-0520">NAD</keyword>
<evidence type="ECO:0000256" key="9">
    <source>
        <dbReference type="ARBA" id="ARBA00023264"/>
    </source>
</evidence>
<keyword evidence="1" id="KW-0963">Cytoplasm</keyword>
<keyword evidence="8" id="KW-0594">Phospholipid biosynthesis</keyword>
<dbReference type="EMBL" id="VIVN01000008">
    <property type="protein sequence ID" value="TWD98802.1"/>
    <property type="molecule type" value="Genomic_DNA"/>
</dbReference>
<dbReference type="CDD" id="cd08175">
    <property type="entry name" value="G1PDH"/>
    <property type="match status" value="1"/>
</dbReference>
<name>A0A561D633_9BACI</name>
<proteinExistence type="predicted"/>